<evidence type="ECO:0000313" key="1">
    <source>
        <dbReference type="EMBL" id="KAF6425235.1"/>
    </source>
</evidence>
<dbReference type="Proteomes" id="UP000550707">
    <property type="component" value="Unassembled WGS sequence"/>
</dbReference>
<evidence type="ECO:0000313" key="2">
    <source>
        <dbReference type="Proteomes" id="UP000550707"/>
    </source>
</evidence>
<comment type="caution">
    <text evidence="1">The sequence shown here is derived from an EMBL/GenBank/DDBJ whole genome shotgun (WGS) entry which is preliminary data.</text>
</comment>
<accession>A0A7J8DQA9</accession>
<protein>
    <submittedName>
        <fullName evidence="1">Uncharacterized protein</fullName>
    </submittedName>
</protein>
<dbReference type="EMBL" id="JACASF010000017">
    <property type="protein sequence ID" value="KAF6425235.1"/>
    <property type="molecule type" value="Genomic_DNA"/>
</dbReference>
<dbReference type="AlphaFoldDB" id="A0A7J8DQA9"/>
<organism evidence="1 2">
    <name type="scientific">Molossus molossus</name>
    <name type="common">Pallas' mastiff bat</name>
    <name type="synonym">Vespertilio molossus</name>
    <dbReference type="NCBI Taxonomy" id="27622"/>
    <lineage>
        <taxon>Eukaryota</taxon>
        <taxon>Metazoa</taxon>
        <taxon>Chordata</taxon>
        <taxon>Craniata</taxon>
        <taxon>Vertebrata</taxon>
        <taxon>Euteleostomi</taxon>
        <taxon>Mammalia</taxon>
        <taxon>Eutheria</taxon>
        <taxon>Laurasiatheria</taxon>
        <taxon>Chiroptera</taxon>
        <taxon>Yangochiroptera</taxon>
        <taxon>Molossidae</taxon>
        <taxon>Molossus</taxon>
    </lineage>
</organism>
<dbReference type="InParanoid" id="A0A7J8DQA9"/>
<reference evidence="1 2" key="1">
    <citation type="journal article" date="2020" name="Nature">
        <title>Six reference-quality genomes reveal evolution of bat adaptations.</title>
        <authorList>
            <person name="Jebb D."/>
            <person name="Huang Z."/>
            <person name="Pippel M."/>
            <person name="Hughes G.M."/>
            <person name="Lavrichenko K."/>
            <person name="Devanna P."/>
            <person name="Winkler S."/>
            <person name="Jermiin L.S."/>
            <person name="Skirmuntt E.C."/>
            <person name="Katzourakis A."/>
            <person name="Burkitt-Gray L."/>
            <person name="Ray D.A."/>
            <person name="Sullivan K.A.M."/>
            <person name="Roscito J.G."/>
            <person name="Kirilenko B.M."/>
            <person name="Davalos L.M."/>
            <person name="Corthals A.P."/>
            <person name="Power M.L."/>
            <person name="Jones G."/>
            <person name="Ransome R.D."/>
            <person name="Dechmann D.K.N."/>
            <person name="Locatelli A.G."/>
            <person name="Puechmaille S.J."/>
            <person name="Fedrigo O."/>
            <person name="Jarvis E.D."/>
            <person name="Hiller M."/>
            <person name="Vernes S.C."/>
            <person name="Myers E.W."/>
            <person name="Teeling E.C."/>
        </authorList>
    </citation>
    <scope>NUCLEOTIDE SEQUENCE [LARGE SCALE GENOMIC DNA]</scope>
    <source>
        <strain evidence="1">MMolMol1</strain>
        <tissue evidence="1">Muscle</tissue>
    </source>
</reference>
<gene>
    <name evidence="1" type="ORF">HJG59_009278</name>
</gene>
<name>A0A7J8DQA9_MOLMO</name>
<proteinExistence type="predicted"/>
<keyword evidence="2" id="KW-1185">Reference proteome</keyword>
<dbReference type="PANTHER" id="PTHR19446">
    <property type="entry name" value="REVERSE TRANSCRIPTASES"/>
    <property type="match status" value="1"/>
</dbReference>
<sequence length="311" mass="37094">MSILPKAIPIKIPMTYFTELEQILQKFVWNQKRPQIATAILKKKYKVGRITLPDFRLYYKATVIKTAWYWHNNRQIDQWNRMENPEMDPKHYAQLIFDKGGKSIHWSKDSLFNKWCWENWTATCKKMKLDHRLTPYTRINSKWIKDLNVTHEAIKILEENVGNKISDVIRSRIFTDTSPKATETEEKMNTWDYIKLKSFCTAKETTTEIERQPTLWESIIANDTSDKGLISKIYKVVIQLNKRKTKNTIKKWAEELNRHLSKQDIHMGKRHMKKCSTSLIIREMQIKTTMRYHLKPVRMAAINKSSNNKCW</sequence>